<protein>
    <submittedName>
        <fullName evidence="2">Uncharacterized protein</fullName>
    </submittedName>
</protein>
<dbReference type="EMBL" id="BT086085">
    <property type="protein sequence ID" value="ACR36438.1"/>
    <property type="molecule type" value="mRNA"/>
</dbReference>
<sequence>MPWWGRRGRGRRRPSPVSAPAASAGSGLPTGRTTWTHSPTTSSSPS</sequence>
<evidence type="ECO:0000256" key="1">
    <source>
        <dbReference type="SAM" id="MobiDB-lite"/>
    </source>
</evidence>
<dbReference type="AlphaFoldDB" id="C4J5I8"/>
<feature type="compositionally biased region" description="Basic residues" evidence="1">
    <location>
        <begin position="1"/>
        <end position="14"/>
    </location>
</feature>
<reference evidence="2" key="1">
    <citation type="journal article" date="2009" name="PLoS Genet.">
        <title>Sequencing, mapping, and analysis of 27,455 maize full-length cDNAs.</title>
        <authorList>
            <person name="Soderlund C."/>
            <person name="Descour A."/>
            <person name="Kudrna D."/>
            <person name="Bomhoff M."/>
            <person name="Boyd L."/>
            <person name="Currie J."/>
            <person name="Angelova A."/>
            <person name="Collura K."/>
            <person name="Wissotski M."/>
            <person name="Ashley E."/>
            <person name="Morrow D."/>
            <person name="Fernandes J."/>
            <person name="Walbot V."/>
            <person name="Yu Y."/>
        </authorList>
    </citation>
    <scope>NUCLEOTIDE SEQUENCE</scope>
    <source>
        <strain evidence="2">B73</strain>
    </source>
</reference>
<organism evidence="2">
    <name type="scientific">Zea mays</name>
    <name type="common">Maize</name>
    <dbReference type="NCBI Taxonomy" id="4577"/>
    <lineage>
        <taxon>Eukaryota</taxon>
        <taxon>Viridiplantae</taxon>
        <taxon>Streptophyta</taxon>
        <taxon>Embryophyta</taxon>
        <taxon>Tracheophyta</taxon>
        <taxon>Spermatophyta</taxon>
        <taxon>Magnoliopsida</taxon>
        <taxon>Liliopsida</taxon>
        <taxon>Poales</taxon>
        <taxon>Poaceae</taxon>
        <taxon>PACMAD clade</taxon>
        <taxon>Panicoideae</taxon>
        <taxon>Andropogonodae</taxon>
        <taxon>Andropogoneae</taxon>
        <taxon>Tripsacinae</taxon>
        <taxon>Zea</taxon>
    </lineage>
</organism>
<evidence type="ECO:0000313" key="2">
    <source>
        <dbReference type="EMBL" id="ACR36438.1"/>
    </source>
</evidence>
<feature type="compositionally biased region" description="Low complexity" evidence="1">
    <location>
        <begin position="15"/>
        <end position="46"/>
    </location>
</feature>
<proteinExistence type="evidence at transcript level"/>
<feature type="region of interest" description="Disordered" evidence="1">
    <location>
        <begin position="1"/>
        <end position="46"/>
    </location>
</feature>
<accession>C4J5I8</accession>
<name>C4J5I8_MAIZE</name>